<sequence length="99" mass="10555">MCGGGVAETPITQKEGSALHSAFAPSPRADKTIHLLCPGLLGSEPAPDPRPVPVGITRLQRWERAAALGLSPPDAVREALLQHGGDPRVTYSLWHEYPL</sequence>
<dbReference type="GO" id="GO:0043625">
    <property type="term" value="C:delta DNA polymerase complex"/>
    <property type="evidence" value="ECO:0007669"/>
    <property type="project" value="TreeGrafter"/>
</dbReference>
<dbReference type="InterPro" id="IPR007218">
    <property type="entry name" value="DNA_pol_delta_4"/>
</dbReference>
<evidence type="ECO:0000313" key="2">
    <source>
        <dbReference type="Proteomes" id="UP000594220"/>
    </source>
</evidence>
<reference evidence="1" key="1">
    <citation type="submission" date="2025-08" db="UniProtKB">
        <authorList>
            <consortium name="Ensembl"/>
        </authorList>
    </citation>
    <scope>IDENTIFICATION</scope>
</reference>
<dbReference type="Proteomes" id="UP000594220">
    <property type="component" value="Unplaced"/>
</dbReference>
<dbReference type="GeneTree" id="ENSGT01060000253215"/>
<organism evidence="1 2">
    <name type="scientific">Crocodylus porosus</name>
    <name type="common">Saltwater crocodile</name>
    <name type="synonym">Estuarine crocodile</name>
    <dbReference type="NCBI Taxonomy" id="8502"/>
    <lineage>
        <taxon>Eukaryota</taxon>
        <taxon>Metazoa</taxon>
        <taxon>Chordata</taxon>
        <taxon>Craniata</taxon>
        <taxon>Vertebrata</taxon>
        <taxon>Euteleostomi</taxon>
        <taxon>Archelosauria</taxon>
        <taxon>Archosauria</taxon>
        <taxon>Crocodylia</taxon>
        <taxon>Longirostres</taxon>
        <taxon>Crocodylidae</taxon>
        <taxon>Crocodylus</taxon>
    </lineage>
</organism>
<evidence type="ECO:0000313" key="1">
    <source>
        <dbReference type="Ensembl" id="ENSCPRP00005017547.1"/>
    </source>
</evidence>
<dbReference type="GO" id="GO:0003887">
    <property type="term" value="F:DNA-directed DNA polymerase activity"/>
    <property type="evidence" value="ECO:0007669"/>
    <property type="project" value="TreeGrafter"/>
</dbReference>
<accession>A0A7M4FYZ0</accession>
<keyword evidence="2" id="KW-1185">Reference proteome</keyword>
<reference evidence="1" key="2">
    <citation type="submission" date="2025-09" db="UniProtKB">
        <authorList>
            <consortium name="Ensembl"/>
        </authorList>
    </citation>
    <scope>IDENTIFICATION</scope>
</reference>
<dbReference type="GO" id="GO:0006261">
    <property type="term" value="P:DNA-templated DNA replication"/>
    <property type="evidence" value="ECO:0007669"/>
    <property type="project" value="TreeGrafter"/>
</dbReference>
<dbReference type="PANTHER" id="PTHR14303:SF0">
    <property type="entry name" value="DNA POLYMERASE DELTA SUBUNIT 4"/>
    <property type="match status" value="1"/>
</dbReference>
<dbReference type="AlphaFoldDB" id="A0A7M4FYZ0"/>
<dbReference type="Ensembl" id="ENSCPRT00005020550.1">
    <property type="protein sequence ID" value="ENSCPRP00005017547.1"/>
    <property type="gene ID" value="ENSCPRG00005012236.1"/>
</dbReference>
<dbReference type="Pfam" id="PF04081">
    <property type="entry name" value="DNA_pol_delta_4"/>
    <property type="match status" value="1"/>
</dbReference>
<name>A0A7M4FYZ0_CROPO</name>
<dbReference type="GO" id="GO:0000731">
    <property type="term" value="P:DNA synthesis involved in DNA repair"/>
    <property type="evidence" value="ECO:0007669"/>
    <property type="project" value="InterPro"/>
</dbReference>
<dbReference type="PANTHER" id="PTHR14303">
    <property type="entry name" value="DNA POLYMERASE DELTA SUBUNIT 4"/>
    <property type="match status" value="1"/>
</dbReference>
<proteinExistence type="predicted"/>
<protein>
    <submittedName>
        <fullName evidence="1">Uncharacterized protein</fullName>
    </submittedName>
</protein>